<evidence type="ECO:0000313" key="1">
    <source>
        <dbReference type="EMBL" id="KAL1267100.1"/>
    </source>
</evidence>
<sequence length="71" mass="7737">MSETRRATGLGFAGLHLSDGSIHLAPVPPTRLFGRIQHFHFLCCQCAAAPVPSRCRYLLPLSAPHRSLVLS</sequence>
<reference evidence="1 2" key="1">
    <citation type="submission" date="2023-09" db="EMBL/GenBank/DDBJ databases">
        <authorList>
            <person name="Wang M."/>
        </authorList>
    </citation>
    <scope>NUCLEOTIDE SEQUENCE [LARGE SCALE GENOMIC DNA]</scope>
    <source>
        <strain evidence="1">GT-2023</strain>
        <tissue evidence="1">Liver</tissue>
    </source>
</reference>
<proteinExistence type="predicted"/>
<name>A0ABR3MRA5_9TELE</name>
<evidence type="ECO:0000313" key="2">
    <source>
        <dbReference type="Proteomes" id="UP001558613"/>
    </source>
</evidence>
<accession>A0ABR3MRA5</accession>
<protein>
    <submittedName>
        <fullName evidence="1">Uncharacterized protein</fullName>
    </submittedName>
</protein>
<keyword evidence="2" id="KW-1185">Reference proteome</keyword>
<dbReference type="EMBL" id="JAYMGO010000010">
    <property type="protein sequence ID" value="KAL1267100.1"/>
    <property type="molecule type" value="Genomic_DNA"/>
</dbReference>
<dbReference type="Proteomes" id="UP001558613">
    <property type="component" value="Unassembled WGS sequence"/>
</dbReference>
<organism evidence="1 2">
    <name type="scientific">Cirrhinus molitorella</name>
    <name type="common">mud carp</name>
    <dbReference type="NCBI Taxonomy" id="172907"/>
    <lineage>
        <taxon>Eukaryota</taxon>
        <taxon>Metazoa</taxon>
        <taxon>Chordata</taxon>
        <taxon>Craniata</taxon>
        <taxon>Vertebrata</taxon>
        <taxon>Euteleostomi</taxon>
        <taxon>Actinopterygii</taxon>
        <taxon>Neopterygii</taxon>
        <taxon>Teleostei</taxon>
        <taxon>Ostariophysi</taxon>
        <taxon>Cypriniformes</taxon>
        <taxon>Cyprinidae</taxon>
        <taxon>Labeoninae</taxon>
        <taxon>Labeonini</taxon>
        <taxon>Cirrhinus</taxon>
    </lineage>
</organism>
<comment type="caution">
    <text evidence="1">The sequence shown here is derived from an EMBL/GenBank/DDBJ whole genome shotgun (WGS) entry which is preliminary data.</text>
</comment>
<gene>
    <name evidence="1" type="ORF">QQF64_002775</name>
</gene>